<dbReference type="EMBL" id="CP109441">
    <property type="protein sequence ID" value="WUV45322.1"/>
    <property type="molecule type" value="Genomic_DNA"/>
</dbReference>
<sequence length="103" mass="10848">MVGSGGKTTDNFTVSGTESQDVVSLLQQRMSTFSGAQMQVVFATPGMAKVTDAQPSAQIEQVLAELKGLPRSRRPYLANQLPGSTIGLIEPRSSRPLVNAAAT</sequence>
<evidence type="ECO:0008006" key="3">
    <source>
        <dbReference type="Google" id="ProtNLM"/>
    </source>
</evidence>
<evidence type="ECO:0000313" key="2">
    <source>
        <dbReference type="Proteomes" id="UP001432062"/>
    </source>
</evidence>
<evidence type="ECO:0000313" key="1">
    <source>
        <dbReference type="EMBL" id="WUV45322.1"/>
    </source>
</evidence>
<gene>
    <name evidence="1" type="ORF">OG563_40485</name>
</gene>
<dbReference type="Proteomes" id="UP001432062">
    <property type="component" value="Chromosome"/>
</dbReference>
<accession>A0ABZ1YTW2</accession>
<organism evidence="1 2">
    <name type="scientific">Nocardia vinacea</name>
    <dbReference type="NCBI Taxonomy" id="96468"/>
    <lineage>
        <taxon>Bacteria</taxon>
        <taxon>Bacillati</taxon>
        <taxon>Actinomycetota</taxon>
        <taxon>Actinomycetes</taxon>
        <taxon>Mycobacteriales</taxon>
        <taxon>Nocardiaceae</taxon>
        <taxon>Nocardia</taxon>
    </lineage>
</organism>
<reference evidence="1" key="1">
    <citation type="submission" date="2022-10" db="EMBL/GenBank/DDBJ databases">
        <title>The complete genomes of actinobacterial strains from the NBC collection.</title>
        <authorList>
            <person name="Joergensen T.S."/>
            <person name="Alvarez Arevalo M."/>
            <person name="Sterndorff E.B."/>
            <person name="Faurdal D."/>
            <person name="Vuksanovic O."/>
            <person name="Mourched A.-S."/>
            <person name="Charusanti P."/>
            <person name="Shaw S."/>
            <person name="Blin K."/>
            <person name="Weber T."/>
        </authorList>
    </citation>
    <scope>NUCLEOTIDE SEQUENCE</scope>
    <source>
        <strain evidence="1">NBC_01482</strain>
    </source>
</reference>
<protein>
    <recommendedName>
        <fullName evidence="3">MMPL family protein</fullName>
    </recommendedName>
</protein>
<dbReference type="RefSeq" id="WP_327098543.1">
    <property type="nucleotide sequence ID" value="NZ_CP109149.1"/>
</dbReference>
<proteinExistence type="predicted"/>
<keyword evidence="2" id="KW-1185">Reference proteome</keyword>
<name>A0ABZ1YTW2_9NOCA</name>